<organism evidence="3">
    <name type="scientific">Sesamum radiatum</name>
    <name type="common">Black benniseed</name>
    <dbReference type="NCBI Taxonomy" id="300843"/>
    <lineage>
        <taxon>Eukaryota</taxon>
        <taxon>Viridiplantae</taxon>
        <taxon>Streptophyta</taxon>
        <taxon>Embryophyta</taxon>
        <taxon>Tracheophyta</taxon>
        <taxon>Spermatophyta</taxon>
        <taxon>Magnoliopsida</taxon>
        <taxon>eudicotyledons</taxon>
        <taxon>Gunneridae</taxon>
        <taxon>Pentapetalae</taxon>
        <taxon>asterids</taxon>
        <taxon>lamiids</taxon>
        <taxon>Lamiales</taxon>
        <taxon>Pedaliaceae</taxon>
        <taxon>Sesamum</taxon>
    </lineage>
</organism>
<reference evidence="3" key="2">
    <citation type="journal article" date="2024" name="Plant">
        <title>Genomic evolution and insights into agronomic trait innovations of Sesamum species.</title>
        <authorList>
            <person name="Miao H."/>
            <person name="Wang L."/>
            <person name="Qu L."/>
            <person name="Liu H."/>
            <person name="Sun Y."/>
            <person name="Le M."/>
            <person name="Wang Q."/>
            <person name="Wei S."/>
            <person name="Zheng Y."/>
            <person name="Lin W."/>
            <person name="Duan Y."/>
            <person name="Cao H."/>
            <person name="Xiong S."/>
            <person name="Wang X."/>
            <person name="Wei L."/>
            <person name="Li C."/>
            <person name="Ma Q."/>
            <person name="Ju M."/>
            <person name="Zhao R."/>
            <person name="Li G."/>
            <person name="Mu C."/>
            <person name="Tian Q."/>
            <person name="Mei H."/>
            <person name="Zhang T."/>
            <person name="Gao T."/>
            <person name="Zhang H."/>
        </authorList>
    </citation>
    <scope>NUCLEOTIDE SEQUENCE</scope>
    <source>
        <strain evidence="3">G02</strain>
    </source>
</reference>
<dbReference type="Gene3D" id="3.30.420.10">
    <property type="entry name" value="Ribonuclease H-like superfamily/Ribonuclease H"/>
    <property type="match status" value="1"/>
</dbReference>
<dbReference type="SUPFAM" id="SSF53098">
    <property type="entry name" value="Ribonuclease H-like"/>
    <property type="match status" value="1"/>
</dbReference>
<evidence type="ECO:0000256" key="1">
    <source>
        <dbReference type="SAM" id="MobiDB-lite"/>
    </source>
</evidence>
<name>A0AAW2L9A8_SESRA</name>
<gene>
    <name evidence="3" type="ORF">Sradi_5423500</name>
</gene>
<accession>A0AAW2L9A8</accession>
<dbReference type="EMBL" id="JACGWJ010000025">
    <property type="protein sequence ID" value="KAL0315453.1"/>
    <property type="molecule type" value="Genomic_DNA"/>
</dbReference>
<sequence>FRRAQEVSSWAPPTGESNPKASNNEPEYEVLIIDMRMVREVGAKHFVAYSDSQLIVKQVEGTYEDKEENMIHYLPQIAKLKTRFESFQLIQILREENVKANYVSKLARALEDCRNRHITVQEISPIIDWRTPMIKWLEEGHLLSNRWEAAGLKFE</sequence>
<evidence type="ECO:0000259" key="2">
    <source>
        <dbReference type="Pfam" id="PF13456"/>
    </source>
</evidence>
<evidence type="ECO:0000313" key="3">
    <source>
        <dbReference type="EMBL" id="KAL0315453.1"/>
    </source>
</evidence>
<dbReference type="InterPro" id="IPR036397">
    <property type="entry name" value="RNaseH_sf"/>
</dbReference>
<dbReference type="GO" id="GO:0004523">
    <property type="term" value="F:RNA-DNA hybrid ribonuclease activity"/>
    <property type="evidence" value="ECO:0007669"/>
    <property type="project" value="InterPro"/>
</dbReference>
<feature type="non-terminal residue" evidence="3">
    <location>
        <position position="1"/>
    </location>
</feature>
<feature type="region of interest" description="Disordered" evidence="1">
    <location>
        <begin position="1"/>
        <end position="23"/>
    </location>
</feature>
<dbReference type="AlphaFoldDB" id="A0AAW2L9A8"/>
<dbReference type="GO" id="GO:0003676">
    <property type="term" value="F:nucleic acid binding"/>
    <property type="evidence" value="ECO:0007669"/>
    <property type="project" value="InterPro"/>
</dbReference>
<dbReference type="PANTHER" id="PTHR48475">
    <property type="entry name" value="RIBONUCLEASE H"/>
    <property type="match status" value="1"/>
</dbReference>
<dbReference type="Pfam" id="PF13456">
    <property type="entry name" value="RVT_3"/>
    <property type="match status" value="1"/>
</dbReference>
<protein>
    <recommendedName>
        <fullName evidence="2">RNase H type-1 domain-containing protein</fullName>
    </recommendedName>
</protein>
<feature type="domain" description="RNase H type-1" evidence="2">
    <location>
        <begin position="18"/>
        <end position="106"/>
    </location>
</feature>
<dbReference type="InterPro" id="IPR002156">
    <property type="entry name" value="RNaseH_domain"/>
</dbReference>
<reference evidence="3" key="1">
    <citation type="submission" date="2020-06" db="EMBL/GenBank/DDBJ databases">
        <authorList>
            <person name="Li T."/>
            <person name="Hu X."/>
            <person name="Zhang T."/>
            <person name="Song X."/>
            <person name="Zhang H."/>
            <person name="Dai N."/>
            <person name="Sheng W."/>
            <person name="Hou X."/>
            <person name="Wei L."/>
        </authorList>
    </citation>
    <scope>NUCLEOTIDE SEQUENCE</scope>
    <source>
        <strain evidence="3">G02</strain>
        <tissue evidence="3">Leaf</tissue>
    </source>
</reference>
<proteinExistence type="predicted"/>
<dbReference type="InterPro" id="IPR012337">
    <property type="entry name" value="RNaseH-like_sf"/>
</dbReference>
<dbReference type="PANTHER" id="PTHR48475:SF2">
    <property type="entry name" value="RIBONUCLEASE H"/>
    <property type="match status" value="1"/>
</dbReference>
<comment type="caution">
    <text evidence="3">The sequence shown here is derived from an EMBL/GenBank/DDBJ whole genome shotgun (WGS) entry which is preliminary data.</text>
</comment>